<keyword evidence="2 5" id="KW-0812">Transmembrane</keyword>
<dbReference type="KEGG" id="gim:F1728_16840"/>
<keyword evidence="4 5" id="KW-0472">Membrane</keyword>
<evidence type="ECO:0000313" key="7">
    <source>
        <dbReference type="EMBL" id="QGQ24251.1"/>
    </source>
</evidence>
<evidence type="ECO:0000256" key="1">
    <source>
        <dbReference type="ARBA" id="ARBA00004141"/>
    </source>
</evidence>
<evidence type="ECO:0000259" key="6">
    <source>
        <dbReference type="Pfam" id="PF04138"/>
    </source>
</evidence>
<protein>
    <recommendedName>
        <fullName evidence="6">GtrA/DPMS transmembrane domain-containing protein</fullName>
    </recommendedName>
</protein>
<dbReference type="GO" id="GO:0016020">
    <property type="term" value="C:membrane"/>
    <property type="evidence" value="ECO:0007669"/>
    <property type="project" value="UniProtKB-SubCell"/>
</dbReference>
<organism evidence="7 8">
    <name type="scientific">Gimesia benthica</name>
    <dbReference type="NCBI Taxonomy" id="2608982"/>
    <lineage>
        <taxon>Bacteria</taxon>
        <taxon>Pseudomonadati</taxon>
        <taxon>Planctomycetota</taxon>
        <taxon>Planctomycetia</taxon>
        <taxon>Planctomycetales</taxon>
        <taxon>Planctomycetaceae</taxon>
        <taxon>Gimesia</taxon>
    </lineage>
</organism>
<keyword evidence="8" id="KW-1185">Reference proteome</keyword>
<dbReference type="InterPro" id="IPR007267">
    <property type="entry name" value="GtrA_DPMS_TM"/>
</dbReference>
<evidence type="ECO:0000313" key="8">
    <source>
        <dbReference type="Proteomes" id="UP000427281"/>
    </source>
</evidence>
<dbReference type="Pfam" id="PF04138">
    <property type="entry name" value="GtrA_DPMS_TM"/>
    <property type="match status" value="1"/>
</dbReference>
<evidence type="ECO:0000256" key="2">
    <source>
        <dbReference type="ARBA" id="ARBA00022692"/>
    </source>
</evidence>
<dbReference type="EMBL" id="CP043930">
    <property type="protein sequence ID" value="QGQ24251.1"/>
    <property type="molecule type" value="Genomic_DNA"/>
</dbReference>
<feature type="domain" description="GtrA/DPMS transmembrane" evidence="6">
    <location>
        <begin position="29"/>
        <end position="143"/>
    </location>
</feature>
<gene>
    <name evidence="7" type="ORF">F1728_16840</name>
</gene>
<evidence type="ECO:0000256" key="3">
    <source>
        <dbReference type="ARBA" id="ARBA00022989"/>
    </source>
</evidence>
<accession>A0A6I6AGL4</accession>
<dbReference type="GO" id="GO:0000271">
    <property type="term" value="P:polysaccharide biosynthetic process"/>
    <property type="evidence" value="ECO:0007669"/>
    <property type="project" value="InterPro"/>
</dbReference>
<reference evidence="7 8" key="1">
    <citation type="submission" date="2019-09" db="EMBL/GenBank/DDBJ databases">
        <title>Gimesia benthica sp. nov., a novel bacterium isolated from deep-sea water of the Northwest Indian Ocean.</title>
        <authorList>
            <person name="Dai X."/>
        </authorList>
    </citation>
    <scope>NUCLEOTIDE SEQUENCE [LARGE SCALE GENOMIC DNA]</scope>
    <source>
        <strain evidence="7 8">E7</strain>
    </source>
</reference>
<keyword evidence="3 5" id="KW-1133">Transmembrane helix</keyword>
<proteinExistence type="predicted"/>
<dbReference type="AlphaFoldDB" id="A0A6I6AGL4"/>
<name>A0A6I6AGL4_9PLAN</name>
<dbReference type="Proteomes" id="UP000427281">
    <property type="component" value="Chromosome"/>
</dbReference>
<evidence type="ECO:0000256" key="4">
    <source>
        <dbReference type="ARBA" id="ARBA00023136"/>
    </source>
</evidence>
<sequence length="149" mass="16553">MPEVVTHFPVSVEKSTVSIAHRFPHKATRFALLTIVSLTTNLSIAYGLFYAGVPEALAFASALLTAFALNFAGCRWFVFLSTDTPLARQLLHFALTNGSFRLLEYLSLLALSAVGFSNYYIRVITVLATSFILKFFVYGRFVFGQNRPS</sequence>
<comment type="subcellular location">
    <subcellularLocation>
        <location evidence="1">Membrane</location>
        <topology evidence="1">Multi-pass membrane protein</topology>
    </subcellularLocation>
</comment>
<feature type="transmembrane region" description="Helical" evidence="5">
    <location>
        <begin position="30"/>
        <end position="51"/>
    </location>
</feature>
<evidence type="ECO:0000256" key="5">
    <source>
        <dbReference type="SAM" id="Phobius"/>
    </source>
</evidence>
<feature type="transmembrane region" description="Helical" evidence="5">
    <location>
        <begin position="57"/>
        <end position="78"/>
    </location>
</feature>
<feature type="transmembrane region" description="Helical" evidence="5">
    <location>
        <begin position="119"/>
        <end position="143"/>
    </location>
</feature>